<reference evidence="2 3" key="4">
    <citation type="journal article" date="2011" name="BMC Genomics">
        <title>RNA-Seq improves annotation of protein-coding genes in the cucumber genome.</title>
        <authorList>
            <person name="Li Z."/>
            <person name="Zhang Z."/>
            <person name="Yan P."/>
            <person name="Huang S."/>
            <person name="Fei Z."/>
            <person name="Lin K."/>
        </authorList>
    </citation>
    <scope>NUCLEOTIDE SEQUENCE [LARGE SCALE GENOMIC DNA]</scope>
    <source>
        <strain evidence="3">cv. 9930</strain>
    </source>
</reference>
<gene>
    <name evidence="2" type="ORF">Csa_1G328370</name>
</gene>
<evidence type="ECO:0000313" key="3">
    <source>
        <dbReference type="Proteomes" id="UP000029981"/>
    </source>
</evidence>
<evidence type="ECO:0000313" key="2">
    <source>
        <dbReference type="EMBL" id="KGN65325.1"/>
    </source>
</evidence>
<keyword evidence="3" id="KW-1185">Reference proteome</keyword>
<dbReference type="Gramene" id="KGN65325">
    <property type="protein sequence ID" value="KGN65325"/>
    <property type="gene ID" value="Csa_1G328370"/>
</dbReference>
<protein>
    <recommendedName>
        <fullName evidence="1">DUF7745 domain-containing protein</fullName>
    </recommendedName>
</protein>
<dbReference type="Proteomes" id="UP000029981">
    <property type="component" value="Chromosome 1"/>
</dbReference>
<dbReference type="InterPro" id="IPR056647">
    <property type="entry name" value="DUF7745"/>
</dbReference>
<feature type="domain" description="DUF7745" evidence="1">
    <location>
        <begin position="62"/>
        <end position="116"/>
    </location>
</feature>
<sequence length="117" mass="13664">MIGTHSPNLVAQNFPSEDSWEGMTQWLEKLQQETDTIWPKSIELSLPQTCRLEIVNNSMEGLKSLWESLTKEHRIEFVKAYRNITDLKYTSINAHALQALVQFWDPVLKCFTFNTFD</sequence>
<dbReference type="EMBL" id="CM002922">
    <property type="protein sequence ID" value="KGN65325.1"/>
    <property type="molecule type" value="Genomic_DNA"/>
</dbReference>
<dbReference type="OMA" id="MIGTHSP"/>
<dbReference type="Pfam" id="PF24924">
    <property type="entry name" value="DUF7745"/>
    <property type="match status" value="1"/>
</dbReference>
<name>A0A0A0LTS2_CUCSA</name>
<reference evidence="2 3" key="3">
    <citation type="journal article" date="2010" name="BMC Genomics">
        <title>Transcriptome sequencing and comparative analysis of cucumber flowers with different sex types.</title>
        <authorList>
            <person name="Guo S."/>
            <person name="Zheng Y."/>
            <person name="Joung J.G."/>
            <person name="Liu S."/>
            <person name="Zhang Z."/>
            <person name="Crasta O.R."/>
            <person name="Sobral B.W."/>
            <person name="Xu Y."/>
            <person name="Huang S."/>
            <person name="Fei Z."/>
        </authorList>
    </citation>
    <scope>NUCLEOTIDE SEQUENCE [LARGE SCALE GENOMIC DNA]</scope>
    <source>
        <strain evidence="3">cv. 9930</strain>
    </source>
</reference>
<dbReference type="AlphaFoldDB" id="A0A0A0LTS2"/>
<evidence type="ECO:0000259" key="1">
    <source>
        <dbReference type="Pfam" id="PF24924"/>
    </source>
</evidence>
<reference evidence="2 3" key="1">
    <citation type="journal article" date="2009" name="Nat. Genet.">
        <title>The genome of the cucumber, Cucumis sativus L.</title>
        <authorList>
            <person name="Huang S."/>
            <person name="Li R."/>
            <person name="Zhang Z."/>
            <person name="Li L."/>
            <person name="Gu X."/>
            <person name="Fan W."/>
            <person name="Lucas W.J."/>
            <person name="Wang X."/>
            <person name="Xie B."/>
            <person name="Ni P."/>
            <person name="Ren Y."/>
            <person name="Zhu H."/>
            <person name="Li J."/>
            <person name="Lin K."/>
            <person name="Jin W."/>
            <person name="Fei Z."/>
            <person name="Li G."/>
            <person name="Staub J."/>
            <person name="Kilian A."/>
            <person name="van der Vossen E.A."/>
            <person name="Wu Y."/>
            <person name="Guo J."/>
            <person name="He J."/>
            <person name="Jia Z."/>
            <person name="Ren Y."/>
            <person name="Tian G."/>
            <person name="Lu Y."/>
            <person name="Ruan J."/>
            <person name="Qian W."/>
            <person name="Wang M."/>
            <person name="Huang Q."/>
            <person name="Li B."/>
            <person name="Xuan Z."/>
            <person name="Cao J."/>
            <person name="Asan"/>
            <person name="Wu Z."/>
            <person name="Zhang J."/>
            <person name="Cai Q."/>
            <person name="Bai Y."/>
            <person name="Zhao B."/>
            <person name="Han Y."/>
            <person name="Li Y."/>
            <person name="Li X."/>
            <person name="Wang S."/>
            <person name="Shi Q."/>
            <person name="Liu S."/>
            <person name="Cho W.K."/>
            <person name="Kim J.Y."/>
            <person name="Xu Y."/>
            <person name="Heller-Uszynska K."/>
            <person name="Miao H."/>
            <person name="Cheng Z."/>
            <person name="Zhang S."/>
            <person name="Wu J."/>
            <person name="Yang Y."/>
            <person name="Kang H."/>
            <person name="Li M."/>
            <person name="Liang H."/>
            <person name="Ren X."/>
            <person name="Shi Z."/>
            <person name="Wen M."/>
            <person name="Jian M."/>
            <person name="Yang H."/>
            <person name="Zhang G."/>
            <person name="Yang Z."/>
            <person name="Chen R."/>
            <person name="Liu S."/>
            <person name="Li J."/>
            <person name="Ma L."/>
            <person name="Liu H."/>
            <person name="Zhou Y."/>
            <person name="Zhao J."/>
            <person name="Fang X."/>
            <person name="Li G."/>
            <person name="Fang L."/>
            <person name="Li Y."/>
            <person name="Liu D."/>
            <person name="Zheng H."/>
            <person name="Zhang Y."/>
            <person name="Qin N."/>
            <person name="Li Z."/>
            <person name="Yang G."/>
            <person name="Yang S."/>
            <person name="Bolund L."/>
            <person name="Kristiansen K."/>
            <person name="Zheng H."/>
            <person name="Li S."/>
            <person name="Zhang X."/>
            <person name="Yang H."/>
            <person name="Wang J."/>
            <person name="Sun R."/>
            <person name="Zhang B."/>
            <person name="Jiang S."/>
            <person name="Wang J."/>
            <person name="Du Y."/>
            <person name="Li S."/>
        </authorList>
    </citation>
    <scope>NUCLEOTIDE SEQUENCE [LARGE SCALE GENOMIC DNA]</scope>
    <source>
        <strain evidence="3">cv. 9930</strain>
    </source>
</reference>
<reference evidence="2 3" key="2">
    <citation type="journal article" date="2009" name="PLoS ONE">
        <title>An integrated genetic and cytogenetic map of the cucumber genome.</title>
        <authorList>
            <person name="Ren Y."/>
            <person name="Zhang Z."/>
            <person name="Liu J."/>
            <person name="Staub J.E."/>
            <person name="Han Y."/>
            <person name="Cheng Z."/>
            <person name="Li X."/>
            <person name="Lu J."/>
            <person name="Miao H."/>
            <person name="Kang H."/>
            <person name="Xie B."/>
            <person name="Gu X."/>
            <person name="Wang X."/>
            <person name="Du Y."/>
            <person name="Jin W."/>
            <person name="Huang S."/>
        </authorList>
    </citation>
    <scope>NUCLEOTIDE SEQUENCE [LARGE SCALE GENOMIC DNA]</scope>
    <source>
        <strain evidence="3">cv. 9930</strain>
    </source>
</reference>
<proteinExistence type="predicted"/>
<organism evidence="2 3">
    <name type="scientific">Cucumis sativus</name>
    <name type="common">Cucumber</name>
    <dbReference type="NCBI Taxonomy" id="3659"/>
    <lineage>
        <taxon>Eukaryota</taxon>
        <taxon>Viridiplantae</taxon>
        <taxon>Streptophyta</taxon>
        <taxon>Embryophyta</taxon>
        <taxon>Tracheophyta</taxon>
        <taxon>Spermatophyta</taxon>
        <taxon>Magnoliopsida</taxon>
        <taxon>eudicotyledons</taxon>
        <taxon>Gunneridae</taxon>
        <taxon>Pentapetalae</taxon>
        <taxon>rosids</taxon>
        <taxon>fabids</taxon>
        <taxon>Cucurbitales</taxon>
        <taxon>Cucurbitaceae</taxon>
        <taxon>Benincaseae</taxon>
        <taxon>Cucumis</taxon>
    </lineage>
</organism>
<accession>A0A0A0LTS2</accession>